<feature type="compositionally biased region" description="Low complexity" evidence="2">
    <location>
        <begin position="35"/>
        <end position="58"/>
    </location>
</feature>
<keyword evidence="3" id="KW-0489">Methyltransferase</keyword>
<dbReference type="AlphaFoldDB" id="R8BV98"/>
<dbReference type="PANTHER" id="PTHR43591">
    <property type="entry name" value="METHYLTRANSFERASE"/>
    <property type="match status" value="1"/>
</dbReference>
<evidence type="ECO:0000313" key="4">
    <source>
        <dbReference type="Proteomes" id="UP000014074"/>
    </source>
</evidence>
<protein>
    <submittedName>
        <fullName evidence="3">Putative methyltransferase domain-containing protein</fullName>
    </submittedName>
</protein>
<proteinExistence type="inferred from homology"/>
<evidence type="ECO:0000256" key="1">
    <source>
        <dbReference type="ARBA" id="ARBA00038158"/>
    </source>
</evidence>
<feature type="compositionally biased region" description="Low complexity" evidence="2">
    <location>
        <begin position="66"/>
        <end position="87"/>
    </location>
</feature>
<dbReference type="HOGENOM" id="CLU_010595_7_1_1"/>
<dbReference type="eggNOG" id="ENOG502SISD">
    <property type="taxonomic scope" value="Eukaryota"/>
</dbReference>
<dbReference type="Pfam" id="PF13489">
    <property type="entry name" value="Methyltransf_23"/>
    <property type="match status" value="1"/>
</dbReference>
<dbReference type="Gene3D" id="3.40.50.150">
    <property type="entry name" value="Vaccinia Virus protein VP39"/>
    <property type="match status" value="1"/>
</dbReference>
<dbReference type="RefSeq" id="XP_007911889.1">
    <property type="nucleotide sequence ID" value="XM_007913698.1"/>
</dbReference>
<keyword evidence="4" id="KW-1185">Reference proteome</keyword>
<dbReference type="KEGG" id="tmn:UCRPA7_1111"/>
<name>R8BV98_PHAM7</name>
<accession>R8BV98</accession>
<dbReference type="InterPro" id="IPR029063">
    <property type="entry name" value="SAM-dependent_MTases_sf"/>
</dbReference>
<sequence length="411" mass="46242">MNTPPDSAANSLVNQGTQYPGSSYQQPRMGDSRRSSGSPRDGPSAASSASSAIAVAADINEEEMYAGFQPAGSSASGPSPPASLTGSDPRQQSLAGTRITAEDSAFIDEDWDPDMTRYPESMSSSIRAHVYEGHLRYHAFREGKYAFPNDDVEQNRDDMKHAMTVMLMRGDYHYAPVADRLRDDGTVYDLVSDKYPTATVRGCDLSPIQPNWLPENCYFAIDDFEDEWVYPENTFDYIHVRHTIHSIKDRRTLLQRIFRHLKPGGYVEFQELQYSPKCDDDSANDSTPYAFRDFMGFLEDGLRAFGSDLNSIAGLANELTEAGYDDVNERTHKCPIGVWPRDRRLRYIGLFMRTAILDGLPGLTRKPFGQGLGWTQLQIEMFLVDVRKALMNPNFHTYFPFTVVYGRKPLA</sequence>
<dbReference type="GO" id="GO:0008168">
    <property type="term" value="F:methyltransferase activity"/>
    <property type="evidence" value="ECO:0007669"/>
    <property type="project" value="UniProtKB-KW"/>
</dbReference>
<dbReference type="Proteomes" id="UP000014074">
    <property type="component" value="Unassembled WGS sequence"/>
</dbReference>
<dbReference type="GeneID" id="19321230"/>
<keyword evidence="3" id="KW-0808">Transferase</keyword>
<dbReference type="OrthoDB" id="2013972at2759"/>
<dbReference type="EMBL" id="KB932835">
    <property type="protein sequence ID" value="EOO03301.1"/>
    <property type="molecule type" value="Genomic_DNA"/>
</dbReference>
<gene>
    <name evidence="3" type="ORF">UCRPA7_1111</name>
</gene>
<dbReference type="GO" id="GO:0032259">
    <property type="term" value="P:methylation"/>
    <property type="evidence" value="ECO:0007669"/>
    <property type="project" value="UniProtKB-KW"/>
</dbReference>
<comment type="similarity">
    <text evidence="1">Belongs to the methyltransferase superfamily. LaeA methyltransferase family.</text>
</comment>
<reference evidence="4" key="1">
    <citation type="journal article" date="2013" name="Genome Announc.">
        <title>Draft genome sequence of the ascomycete Phaeoacremonium aleophilum strain UCR-PA7, a causal agent of the esca disease complex in grapevines.</title>
        <authorList>
            <person name="Blanco-Ulate B."/>
            <person name="Rolshausen P."/>
            <person name="Cantu D."/>
        </authorList>
    </citation>
    <scope>NUCLEOTIDE SEQUENCE [LARGE SCALE GENOMIC DNA]</scope>
    <source>
        <strain evidence="4">UCR-PA7</strain>
    </source>
</reference>
<dbReference type="PANTHER" id="PTHR43591:SF10">
    <property type="entry name" value="ABC TRANSMEMBRANE TYPE-1 DOMAIN-CONTAINING PROTEIN-RELATED"/>
    <property type="match status" value="1"/>
</dbReference>
<dbReference type="SUPFAM" id="SSF53335">
    <property type="entry name" value="S-adenosyl-L-methionine-dependent methyltransferases"/>
    <property type="match status" value="1"/>
</dbReference>
<feature type="region of interest" description="Disordered" evidence="2">
    <location>
        <begin position="1"/>
        <end position="101"/>
    </location>
</feature>
<evidence type="ECO:0000256" key="2">
    <source>
        <dbReference type="SAM" id="MobiDB-lite"/>
    </source>
</evidence>
<feature type="compositionally biased region" description="Polar residues" evidence="2">
    <location>
        <begin position="1"/>
        <end position="26"/>
    </location>
</feature>
<evidence type="ECO:0000313" key="3">
    <source>
        <dbReference type="EMBL" id="EOO03301.1"/>
    </source>
</evidence>
<dbReference type="CDD" id="cd02440">
    <property type="entry name" value="AdoMet_MTases"/>
    <property type="match status" value="1"/>
</dbReference>
<organism evidence="3 4">
    <name type="scientific">Phaeoacremonium minimum (strain UCR-PA7)</name>
    <name type="common">Esca disease fungus</name>
    <name type="synonym">Togninia minima</name>
    <dbReference type="NCBI Taxonomy" id="1286976"/>
    <lineage>
        <taxon>Eukaryota</taxon>
        <taxon>Fungi</taxon>
        <taxon>Dikarya</taxon>
        <taxon>Ascomycota</taxon>
        <taxon>Pezizomycotina</taxon>
        <taxon>Sordariomycetes</taxon>
        <taxon>Sordariomycetidae</taxon>
        <taxon>Togniniales</taxon>
        <taxon>Togniniaceae</taxon>
        <taxon>Phaeoacremonium</taxon>
    </lineage>
</organism>